<feature type="compositionally biased region" description="Polar residues" evidence="1">
    <location>
        <begin position="1"/>
        <end position="27"/>
    </location>
</feature>
<dbReference type="AlphaFoldDB" id="H1HMG9"/>
<reference evidence="2 3" key="1">
    <citation type="submission" date="2011-12" db="EMBL/GenBank/DDBJ databases">
        <title>The Genome Sequence of Prevotella maculosa OT 289.</title>
        <authorList>
            <consortium name="The Broad Institute Genome Sequencing Platform"/>
            <person name="Earl A."/>
            <person name="Ward D."/>
            <person name="Feldgarden M."/>
            <person name="Gevers D."/>
            <person name="Izard J."/>
            <person name="Blanton J.M."/>
            <person name="Mathney J."/>
            <person name="Tanner A.C."/>
            <person name="Dewhirst F.E."/>
            <person name="Young S.K."/>
            <person name="Zeng Q."/>
            <person name="Gargeya S."/>
            <person name="Fitzgerald M."/>
            <person name="Haas B."/>
            <person name="Abouelleil A."/>
            <person name="Alvarado L."/>
            <person name="Arachchi H.M."/>
            <person name="Berlin A."/>
            <person name="Chapman S.B."/>
            <person name="Gearin G."/>
            <person name="Goldberg J."/>
            <person name="Griggs A."/>
            <person name="Gujja S."/>
            <person name="Hansen M."/>
            <person name="Heiman D."/>
            <person name="Howarth C."/>
            <person name="Larimer J."/>
            <person name="Lui A."/>
            <person name="MacDonald P.J.P."/>
            <person name="McCowen C."/>
            <person name="Montmayeur A."/>
            <person name="Murphy C."/>
            <person name="Neiman D."/>
            <person name="Pearson M."/>
            <person name="Priest M."/>
            <person name="Roberts A."/>
            <person name="Saif S."/>
            <person name="Shea T."/>
            <person name="Sisk P."/>
            <person name="Stolte C."/>
            <person name="Sykes S."/>
            <person name="Wortman J."/>
            <person name="Nusbaum C."/>
            <person name="Birren B."/>
        </authorList>
    </citation>
    <scope>NUCLEOTIDE SEQUENCE [LARGE SCALE GENOMIC DNA]</scope>
    <source>
        <strain evidence="2 3">OT 289</strain>
    </source>
</reference>
<feature type="region of interest" description="Disordered" evidence="1">
    <location>
        <begin position="1"/>
        <end position="40"/>
    </location>
</feature>
<evidence type="ECO:0000313" key="2">
    <source>
        <dbReference type="EMBL" id="EHO70687.1"/>
    </source>
</evidence>
<organism evidence="2 3">
    <name type="scientific">Segatella maculosa OT 289</name>
    <dbReference type="NCBI Taxonomy" id="999422"/>
    <lineage>
        <taxon>Bacteria</taxon>
        <taxon>Pseudomonadati</taxon>
        <taxon>Bacteroidota</taxon>
        <taxon>Bacteroidia</taxon>
        <taxon>Bacteroidales</taxon>
        <taxon>Prevotellaceae</taxon>
        <taxon>Segatella</taxon>
    </lineage>
</organism>
<keyword evidence="3" id="KW-1185">Reference proteome</keyword>
<name>H1HMG9_9BACT</name>
<protein>
    <submittedName>
        <fullName evidence="2">Uncharacterized protein</fullName>
    </submittedName>
</protein>
<evidence type="ECO:0000313" key="3">
    <source>
        <dbReference type="Proteomes" id="UP000003167"/>
    </source>
</evidence>
<dbReference type="EMBL" id="AGEK01000025">
    <property type="protein sequence ID" value="EHO70687.1"/>
    <property type="molecule type" value="Genomic_DNA"/>
</dbReference>
<sequence length="40" mass="4137">MINSLVSVPSPFQYTPGSLSQKASPSPSEGGETELAGNDR</sequence>
<accession>H1HMG9</accession>
<comment type="caution">
    <text evidence="2">The sequence shown here is derived from an EMBL/GenBank/DDBJ whole genome shotgun (WGS) entry which is preliminary data.</text>
</comment>
<evidence type="ECO:0000256" key="1">
    <source>
        <dbReference type="SAM" id="MobiDB-lite"/>
    </source>
</evidence>
<dbReference type="HOGENOM" id="CLU_3294332_0_0_10"/>
<dbReference type="Proteomes" id="UP000003167">
    <property type="component" value="Unassembled WGS sequence"/>
</dbReference>
<gene>
    <name evidence="2" type="ORF">HMPREF9944_01306</name>
</gene>
<proteinExistence type="predicted"/>